<dbReference type="SUPFAM" id="SSF140478">
    <property type="entry name" value="LemA-like"/>
    <property type="match status" value="1"/>
</dbReference>
<evidence type="ECO:0000313" key="8">
    <source>
        <dbReference type="Proteomes" id="UP000230837"/>
    </source>
</evidence>
<keyword evidence="4 6" id="KW-1133">Transmembrane helix</keyword>
<dbReference type="GO" id="GO:0016020">
    <property type="term" value="C:membrane"/>
    <property type="evidence" value="ECO:0007669"/>
    <property type="project" value="UniProtKB-SubCell"/>
</dbReference>
<sequence length="218" mass="24537">MNPIWNFIWVIILVGTLITGFLGYSPWEFNLTALLIVTAIWIVSMYNSFVRLFQRAKEAWADIDVQLKRRYDLIPNLVEAVKGYASHERGTFDEVTAARSAATQIHVDPTNITPEQIKAMAGAEQALGASLGKLLAIAEAYPDLKASQNFSQLQTELSDTENKIQAARRFYNGNVRDLSIMIQSFPSNLIATMFAFSAMEYFELEEGSEQREPVKVSF</sequence>
<evidence type="ECO:0000256" key="6">
    <source>
        <dbReference type="SAM" id="Phobius"/>
    </source>
</evidence>
<dbReference type="AlphaFoldDB" id="A0A2M7IP09"/>
<comment type="subcellular location">
    <subcellularLocation>
        <location evidence="1">Membrane</location>
        <topology evidence="1">Single-pass membrane protein</topology>
    </subcellularLocation>
</comment>
<evidence type="ECO:0000256" key="1">
    <source>
        <dbReference type="ARBA" id="ARBA00004167"/>
    </source>
</evidence>
<dbReference type="InterPro" id="IPR007156">
    <property type="entry name" value="MamQ_LemA"/>
</dbReference>
<evidence type="ECO:0000256" key="2">
    <source>
        <dbReference type="ARBA" id="ARBA00008854"/>
    </source>
</evidence>
<evidence type="ECO:0000313" key="7">
    <source>
        <dbReference type="EMBL" id="PIW97059.1"/>
    </source>
</evidence>
<evidence type="ECO:0000256" key="3">
    <source>
        <dbReference type="ARBA" id="ARBA00022692"/>
    </source>
</evidence>
<organism evidence="7 8">
    <name type="scientific">Candidatus Kaiserbacteria bacterium CG_4_8_14_3_um_filter_38_9</name>
    <dbReference type="NCBI Taxonomy" id="1974599"/>
    <lineage>
        <taxon>Bacteria</taxon>
        <taxon>Candidatus Kaiseribacteriota</taxon>
    </lineage>
</organism>
<proteinExistence type="inferred from homology"/>
<dbReference type="Gene3D" id="1.20.1440.20">
    <property type="entry name" value="LemA-like domain"/>
    <property type="match status" value="1"/>
</dbReference>
<gene>
    <name evidence="7" type="ORF">COZ82_01615</name>
</gene>
<protein>
    <recommendedName>
        <fullName evidence="9">LemA family protein</fullName>
    </recommendedName>
</protein>
<dbReference type="EMBL" id="PFHR01000089">
    <property type="protein sequence ID" value="PIW97059.1"/>
    <property type="molecule type" value="Genomic_DNA"/>
</dbReference>
<dbReference type="PANTHER" id="PTHR34478:SF1">
    <property type="entry name" value="PROTEIN LEMA"/>
    <property type="match status" value="1"/>
</dbReference>
<dbReference type="PANTHER" id="PTHR34478">
    <property type="entry name" value="PROTEIN LEMA"/>
    <property type="match status" value="1"/>
</dbReference>
<comment type="similarity">
    <text evidence="2">Belongs to the LemA family.</text>
</comment>
<name>A0A2M7IP09_9BACT</name>
<reference evidence="8" key="1">
    <citation type="submission" date="2017-09" db="EMBL/GenBank/DDBJ databases">
        <title>Depth-based differentiation of microbial function through sediment-hosted aquifers and enrichment of novel symbionts in the deep terrestrial subsurface.</title>
        <authorList>
            <person name="Probst A.J."/>
            <person name="Ladd B."/>
            <person name="Jarett J.K."/>
            <person name="Geller-Mcgrath D.E."/>
            <person name="Sieber C.M.K."/>
            <person name="Emerson J.B."/>
            <person name="Anantharaman K."/>
            <person name="Thomas B.C."/>
            <person name="Malmstrom R."/>
            <person name="Stieglmeier M."/>
            <person name="Klingl A."/>
            <person name="Woyke T."/>
            <person name="Ryan C.M."/>
            <person name="Banfield J.F."/>
        </authorList>
    </citation>
    <scope>NUCLEOTIDE SEQUENCE [LARGE SCALE GENOMIC DNA]</scope>
</reference>
<comment type="caution">
    <text evidence="7">The sequence shown here is derived from an EMBL/GenBank/DDBJ whole genome shotgun (WGS) entry which is preliminary data.</text>
</comment>
<evidence type="ECO:0000256" key="5">
    <source>
        <dbReference type="ARBA" id="ARBA00023136"/>
    </source>
</evidence>
<evidence type="ECO:0008006" key="9">
    <source>
        <dbReference type="Google" id="ProtNLM"/>
    </source>
</evidence>
<dbReference type="Proteomes" id="UP000230837">
    <property type="component" value="Unassembled WGS sequence"/>
</dbReference>
<feature type="transmembrane region" description="Helical" evidence="6">
    <location>
        <begin position="31"/>
        <end position="50"/>
    </location>
</feature>
<keyword evidence="3 6" id="KW-0812">Transmembrane</keyword>
<dbReference type="InterPro" id="IPR023353">
    <property type="entry name" value="LemA-like_dom_sf"/>
</dbReference>
<dbReference type="Pfam" id="PF04011">
    <property type="entry name" value="LemA"/>
    <property type="match status" value="1"/>
</dbReference>
<evidence type="ECO:0000256" key="4">
    <source>
        <dbReference type="ARBA" id="ARBA00022989"/>
    </source>
</evidence>
<keyword evidence="5 6" id="KW-0472">Membrane</keyword>
<feature type="transmembrane region" description="Helical" evidence="6">
    <location>
        <begin position="7"/>
        <end position="25"/>
    </location>
</feature>
<accession>A0A2M7IP09</accession>